<name>A0A1F4U5M1_UNCSA</name>
<comment type="caution">
    <text evidence="1">The sequence shown here is derived from an EMBL/GenBank/DDBJ whole genome shotgun (WGS) entry which is preliminary data.</text>
</comment>
<gene>
    <name evidence="1" type="ORF">A2438_03120</name>
</gene>
<dbReference type="Proteomes" id="UP000179242">
    <property type="component" value="Unassembled WGS sequence"/>
</dbReference>
<protein>
    <submittedName>
        <fullName evidence="1">Uncharacterized protein</fullName>
    </submittedName>
</protein>
<dbReference type="AlphaFoldDB" id="A0A1F4U5M1"/>
<dbReference type="EMBL" id="MEUJ01000004">
    <property type="protein sequence ID" value="OGC40254.1"/>
    <property type="molecule type" value="Genomic_DNA"/>
</dbReference>
<proteinExistence type="predicted"/>
<sequence>MTGITTMKYNLGYHAICTLAWAKRNVPVRIQNIAGKAADIVGRGIKITVPGYNIGGYRASADKINELRGKGPRIAHGIAQYLGSSDRKQPLALLKNPGRDLWATMEWGAMLARELCCQMEQARELDLSAAISLKLREMNEQIRTLDDYAALLSEMIHFGMHEEGAEAHIYVSAGRLFLTSVRGAKLVKEWNSLSKEAQGEWLFRKLRYL</sequence>
<reference evidence="1 2" key="1">
    <citation type="journal article" date="2016" name="Nat. Commun.">
        <title>Thousands of microbial genomes shed light on interconnected biogeochemical processes in an aquifer system.</title>
        <authorList>
            <person name="Anantharaman K."/>
            <person name="Brown C.T."/>
            <person name="Hug L.A."/>
            <person name="Sharon I."/>
            <person name="Castelle C.J."/>
            <person name="Probst A.J."/>
            <person name="Thomas B.C."/>
            <person name="Singh A."/>
            <person name="Wilkins M.J."/>
            <person name="Karaoz U."/>
            <person name="Brodie E.L."/>
            <person name="Williams K.H."/>
            <person name="Hubbard S.S."/>
            <person name="Banfield J.F."/>
        </authorList>
    </citation>
    <scope>NUCLEOTIDE SEQUENCE [LARGE SCALE GENOMIC DNA]</scope>
</reference>
<evidence type="ECO:0000313" key="1">
    <source>
        <dbReference type="EMBL" id="OGC40254.1"/>
    </source>
</evidence>
<organism evidence="1 2">
    <name type="scientific">candidate division WOR-1 bacterium RIFOXYC2_FULL_46_14</name>
    <dbReference type="NCBI Taxonomy" id="1802587"/>
    <lineage>
        <taxon>Bacteria</taxon>
        <taxon>Bacillati</taxon>
        <taxon>Saganbacteria</taxon>
    </lineage>
</organism>
<accession>A0A1F4U5M1</accession>
<evidence type="ECO:0000313" key="2">
    <source>
        <dbReference type="Proteomes" id="UP000179242"/>
    </source>
</evidence>